<evidence type="ECO:0000256" key="1">
    <source>
        <dbReference type="SAM" id="SignalP"/>
    </source>
</evidence>
<comment type="caution">
    <text evidence="2">The sequence shown here is derived from an EMBL/GenBank/DDBJ whole genome shotgun (WGS) entry which is preliminary data.</text>
</comment>
<name>A0AAW8R7C3_CARDV</name>
<dbReference type="AlphaFoldDB" id="A0AAW8R7C3"/>
<gene>
    <name evidence="2" type="ORF">MX635_04250</name>
</gene>
<evidence type="ECO:0000313" key="2">
    <source>
        <dbReference type="EMBL" id="MDT1973604.1"/>
    </source>
</evidence>
<organism evidence="2 3">
    <name type="scientific">Carnobacterium divergens</name>
    <name type="common">Lactobacillus divergens</name>
    <dbReference type="NCBI Taxonomy" id="2748"/>
    <lineage>
        <taxon>Bacteria</taxon>
        <taxon>Bacillati</taxon>
        <taxon>Bacillota</taxon>
        <taxon>Bacilli</taxon>
        <taxon>Lactobacillales</taxon>
        <taxon>Carnobacteriaceae</taxon>
        <taxon>Carnobacterium</taxon>
    </lineage>
</organism>
<accession>A0AAW8R7C3</accession>
<sequence>MKKIKLLIIGLSLFSAFVFTRTATAQETTIERDALHPSTRITTDVKMVTLENGESYNLKKSLFKDKKHSTLLAFQVKTQEDTTEAVVKTIRYDDGQDFVPPYVGTVGYVSSQFLKNLDPKHRLGFNTINISLTNMSGGTVTYRVAYNSKVVENTSITGDTNDDYLDIMTWNPYFNFE</sequence>
<dbReference type="EMBL" id="JALRMR010000004">
    <property type="protein sequence ID" value="MDT1973604.1"/>
    <property type="molecule type" value="Genomic_DNA"/>
</dbReference>
<keyword evidence="1" id="KW-0732">Signal</keyword>
<dbReference type="Proteomes" id="UP001249945">
    <property type="component" value="Unassembled WGS sequence"/>
</dbReference>
<evidence type="ECO:0000313" key="3">
    <source>
        <dbReference type="Proteomes" id="UP001249945"/>
    </source>
</evidence>
<protein>
    <recommendedName>
        <fullName evidence="4">DUF5626 domain-containing protein</fullName>
    </recommendedName>
</protein>
<proteinExistence type="predicted"/>
<feature type="chain" id="PRO_5043745834" description="DUF5626 domain-containing protein" evidence="1">
    <location>
        <begin position="26"/>
        <end position="177"/>
    </location>
</feature>
<reference evidence="2" key="1">
    <citation type="submission" date="2022-04" db="EMBL/GenBank/DDBJ databases">
        <title>Draft genome sequences of lactic acid bacteria (LAB) strains involved in meat spoilage.</title>
        <authorList>
            <person name="Palevich N."/>
        </authorList>
    </citation>
    <scope>NUCLEOTIDE SEQUENCE</scope>
    <source>
        <strain evidence="2">9-14</strain>
    </source>
</reference>
<evidence type="ECO:0008006" key="4">
    <source>
        <dbReference type="Google" id="ProtNLM"/>
    </source>
</evidence>
<feature type="signal peptide" evidence="1">
    <location>
        <begin position="1"/>
        <end position="25"/>
    </location>
</feature>
<dbReference type="RefSeq" id="WP_311780135.1">
    <property type="nucleotide sequence ID" value="NZ_JALRMR010000004.1"/>
</dbReference>